<accession>A2C8G9</accession>
<gene>
    <name evidence="1" type="ordered locus">P9303_10301</name>
</gene>
<dbReference type="EMBL" id="CP000554">
    <property type="protein sequence ID" value="ABM77779.1"/>
    <property type="molecule type" value="Genomic_DNA"/>
</dbReference>
<reference evidence="1 2" key="1">
    <citation type="journal article" date="2007" name="PLoS Genet.">
        <title>Patterns and implications of gene gain and loss in the evolution of Prochlorococcus.</title>
        <authorList>
            <person name="Kettler G.C."/>
            <person name="Martiny A.C."/>
            <person name="Huang K."/>
            <person name="Zucker J."/>
            <person name="Coleman M.L."/>
            <person name="Rodrigue S."/>
            <person name="Chen F."/>
            <person name="Lapidus A."/>
            <person name="Ferriera S."/>
            <person name="Johnson J."/>
            <person name="Steglich C."/>
            <person name="Church G.M."/>
            <person name="Richardson P."/>
            <person name="Chisholm S.W."/>
        </authorList>
    </citation>
    <scope>NUCLEOTIDE SEQUENCE [LARGE SCALE GENOMIC DNA]</scope>
    <source>
        <strain evidence="1 2">MIT 9303</strain>
    </source>
</reference>
<proteinExistence type="predicted"/>
<sequence length="56" mass="6606">MASPVEQALSLLSTIKHPVEGMAYLFYLALIVRWRWPKAWNKFLDRCKAREEIKSL</sequence>
<name>A2C8G9_PROM3</name>
<dbReference type="AlphaFoldDB" id="A2C8G9"/>
<evidence type="ECO:0000313" key="2">
    <source>
        <dbReference type="Proteomes" id="UP000002274"/>
    </source>
</evidence>
<dbReference type="Proteomes" id="UP000002274">
    <property type="component" value="Chromosome"/>
</dbReference>
<dbReference type="KEGG" id="pmf:P9303_10301"/>
<evidence type="ECO:0000313" key="1">
    <source>
        <dbReference type="EMBL" id="ABM77779.1"/>
    </source>
</evidence>
<organism evidence="1 2">
    <name type="scientific">Prochlorococcus marinus (strain MIT 9303)</name>
    <dbReference type="NCBI Taxonomy" id="59922"/>
    <lineage>
        <taxon>Bacteria</taxon>
        <taxon>Bacillati</taxon>
        <taxon>Cyanobacteriota</taxon>
        <taxon>Cyanophyceae</taxon>
        <taxon>Synechococcales</taxon>
        <taxon>Prochlorococcaceae</taxon>
        <taxon>Prochlorococcus</taxon>
    </lineage>
</organism>
<protein>
    <submittedName>
        <fullName evidence="1">Uncharacterized protein</fullName>
    </submittedName>
</protein>
<dbReference type="HOGENOM" id="CLU_3010682_0_0_3"/>